<dbReference type="Pfam" id="PF01596">
    <property type="entry name" value="Methyltransf_3"/>
    <property type="match status" value="1"/>
</dbReference>
<sequence>MGKKSLNLTDELYDYMLEKSLREPDILRNLREETGRMLMSAMQSPPEESQFIALLLKLTGAKRILELGTFTGYTTLWMAMVIPSDGKIITCDVDNKWTSIGSRYWEEAGVSHKIDLRIAPALNTIDKLLESGYENIFDFIFIDADKDNYVNYYERALKLVRPGGIIGVDNVFWSGSVIDSKNQGSDVRNIRQLNKSIYEDQRVTISMVPIGDGLTLAIRDF</sequence>
<dbReference type="PANTHER" id="PTHR10509">
    <property type="entry name" value="O-METHYLTRANSFERASE-RELATED"/>
    <property type="match status" value="1"/>
</dbReference>
<comment type="caution">
    <text evidence="4">The sequence shown here is derived from an EMBL/GenBank/DDBJ whole genome shotgun (WGS) entry which is preliminary data.</text>
</comment>
<name>A0A318XUN8_9FIRM</name>
<dbReference type="EMBL" id="QKMR01000019">
    <property type="protein sequence ID" value="PYG86587.1"/>
    <property type="molecule type" value="Genomic_DNA"/>
</dbReference>
<reference evidence="4 5" key="1">
    <citation type="submission" date="2018-06" db="EMBL/GenBank/DDBJ databases">
        <title>Genomic Encyclopedia of Type Strains, Phase I: the one thousand microbial genomes (KMG-I) project.</title>
        <authorList>
            <person name="Kyrpides N."/>
        </authorList>
    </citation>
    <scope>NUCLEOTIDE SEQUENCE [LARGE SCALE GENOMIC DNA]</scope>
    <source>
        <strain evidence="4 5">DSM 19573</strain>
    </source>
</reference>
<keyword evidence="5" id="KW-1185">Reference proteome</keyword>
<organism evidence="4 5">
    <name type="scientific">Ruminiclostridium sufflavum DSM 19573</name>
    <dbReference type="NCBI Taxonomy" id="1121337"/>
    <lineage>
        <taxon>Bacteria</taxon>
        <taxon>Bacillati</taxon>
        <taxon>Bacillota</taxon>
        <taxon>Clostridia</taxon>
        <taxon>Eubacteriales</taxon>
        <taxon>Oscillospiraceae</taxon>
        <taxon>Ruminiclostridium</taxon>
    </lineage>
</organism>
<dbReference type="PROSITE" id="PS51682">
    <property type="entry name" value="SAM_OMT_I"/>
    <property type="match status" value="1"/>
</dbReference>
<dbReference type="InterPro" id="IPR050362">
    <property type="entry name" value="Cation-dep_OMT"/>
</dbReference>
<dbReference type="InterPro" id="IPR029063">
    <property type="entry name" value="SAM-dependent_MTases_sf"/>
</dbReference>
<dbReference type="GO" id="GO:0032259">
    <property type="term" value="P:methylation"/>
    <property type="evidence" value="ECO:0007669"/>
    <property type="project" value="UniProtKB-KW"/>
</dbReference>
<dbReference type="GO" id="GO:0008171">
    <property type="term" value="F:O-methyltransferase activity"/>
    <property type="evidence" value="ECO:0007669"/>
    <property type="project" value="InterPro"/>
</dbReference>
<dbReference type="SUPFAM" id="SSF53335">
    <property type="entry name" value="S-adenosyl-L-methionine-dependent methyltransferases"/>
    <property type="match status" value="1"/>
</dbReference>
<dbReference type="InterPro" id="IPR002935">
    <property type="entry name" value="SAM_O-MeTrfase"/>
</dbReference>
<proteinExistence type="predicted"/>
<dbReference type="RefSeq" id="WP_110462915.1">
    <property type="nucleotide sequence ID" value="NZ_QKMR01000019.1"/>
</dbReference>
<dbReference type="Proteomes" id="UP000248132">
    <property type="component" value="Unassembled WGS sequence"/>
</dbReference>
<evidence type="ECO:0000313" key="4">
    <source>
        <dbReference type="EMBL" id="PYG86587.1"/>
    </source>
</evidence>
<protein>
    <submittedName>
        <fullName evidence="4">Putative O-methyltransferase YrrM</fullName>
    </submittedName>
</protein>
<keyword evidence="1 4" id="KW-0489">Methyltransferase</keyword>
<dbReference type="GO" id="GO:0008757">
    <property type="term" value="F:S-adenosylmethionine-dependent methyltransferase activity"/>
    <property type="evidence" value="ECO:0007669"/>
    <property type="project" value="TreeGrafter"/>
</dbReference>
<gene>
    <name evidence="4" type="ORF">LY28_02928</name>
</gene>
<dbReference type="AlphaFoldDB" id="A0A318XUN8"/>
<dbReference type="OrthoDB" id="9799672at2"/>
<evidence type="ECO:0000256" key="1">
    <source>
        <dbReference type="ARBA" id="ARBA00022603"/>
    </source>
</evidence>
<evidence type="ECO:0000256" key="3">
    <source>
        <dbReference type="ARBA" id="ARBA00022691"/>
    </source>
</evidence>
<keyword evidence="3" id="KW-0949">S-adenosyl-L-methionine</keyword>
<dbReference type="PANTHER" id="PTHR10509:SF14">
    <property type="entry name" value="CAFFEOYL-COA O-METHYLTRANSFERASE 3-RELATED"/>
    <property type="match status" value="1"/>
</dbReference>
<accession>A0A318XUN8</accession>
<evidence type="ECO:0000313" key="5">
    <source>
        <dbReference type="Proteomes" id="UP000248132"/>
    </source>
</evidence>
<dbReference type="Gene3D" id="3.40.50.150">
    <property type="entry name" value="Vaccinia Virus protein VP39"/>
    <property type="match status" value="1"/>
</dbReference>
<evidence type="ECO:0000256" key="2">
    <source>
        <dbReference type="ARBA" id="ARBA00022679"/>
    </source>
</evidence>
<dbReference type="CDD" id="cd02440">
    <property type="entry name" value="AdoMet_MTases"/>
    <property type="match status" value="1"/>
</dbReference>
<keyword evidence="2 4" id="KW-0808">Transferase</keyword>